<dbReference type="Proteomes" id="UP000320475">
    <property type="component" value="Unassembled WGS sequence"/>
</dbReference>
<keyword evidence="2" id="KW-0479">Metal-binding</keyword>
<evidence type="ECO:0000256" key="2">
    <source>
        <dbReference type="ARBA" id="ARBA00022723"/>
    </source>
</evidence>
<dbReference type="InterPro" id="IPR036388">
    <property type="entry name" value="WH-like_DNA-bd_sf"/>
</dbReference>
<dbReference type="SMART" id="SM00849">
    <property type="entry name" value="Lactamase_B"/>
    <property type="match status" value="1"/>
</dbReference>
<dbReference type="Proteomes" id="UP000317494">
    <property type="component" value="Unassembled WGS sequence"/>
</dbReference>
<dbReference type="InterPro" id="IPR036866">
    <property type="entry name" value="RibonucZ/Hydroxyglut_hydro"/>
</dbReference>
<keyword evidence="3" id="KW-0378">Hydrolase</keyword>
<dbReference type="PANTHER" id="PTHR23131">
    <property type="entry name" value="ENDORIBONUCLEASE LACTB2"/>
    <property type="match status" value="1"/>
</dbReference>
<evidence type="ECO:0000259" key="6">
    <source>
        <dbReference type="SMART" id="SM00849"/>
    </source>
</evidence>
<dbReference type="PANTHER" id="PTHR23131:SF0">
    <property type="entry name" value="ENDORIBONUCLEASE LACTB2"/>
    <property type="match status" value="1"/>
</dbReference>
<sequence>MAEELVHIEPYRKLSERVDAVLGLNPSKFSLQGTNCYIVGTGKRRILIDAGQGTPEFLPLFRDSLAKSGTERISDIIITHRHHDHCGGIPQVSEVIGKDVRIWKRLTENDPSPPPYPYSDIEDQQVWKTEGATLTGYYTPGHSDDHFVLMLLEENACFSGDNVLGQGTAVFEHLGTYLSSLRRTADLKPARLYPAHGPLIEQGTAKLEEYIRHRQDRENQIVELLKRAHDLKEVADGRYGGWTSMGLVKVIYANYPTALHVPAERSLLQHVDKLIEENRVTRSIKDGETLFTYVA</sequence>
<dbReference type="STRING" id="286115.A0A507CPZ5"/>
<comment type="similarity">
    <text evidence="1">Belongs to the metallo-beta-lactamase superfamily. Glyoxalase II family.</text>
</comment>
<dbReference type="GO" id="GO:0046872">
    <property type="term" value="F:metal ion binding"/>
    <property type="evidence" value="ECO:0007669"/>
    <property type="project" value="UniProtKB-KW"/>
</dbReference>
<evidence type="ECO:0000313" key="10">
    <source>
        <dbReference type="Proteomes" id="UP000320475"/>
    </source>
</evidence>
<dbReference type="EMBL" id="QEAN01000280">
    <property type="protein sequence ID" value="TPX41207.1"/>
    <property type="molecule type" value="Genomic_DNA"/>
</dbReference>
<dbReference type="OrthoDB" id="17458at2759"/>
<keyword evidence="9" id="KW-1185">Reference proteome</keyword>
<evidence type="ECO:0000256" key="5">
    <source>
        <dbReference type="SAM" id="Coils"/>
    </source>
</evidence>
<dbReference type="GO" id="GO:0016787">
    <property type="term" value="F:hydrolase activity"/>
    <property type="evidence" value="ECO:0007669"/>
    <property type="project" value="UniProtKB-KW"/>
</dbReference>
<feature type="coiled-coil region" evidence="5">
    <location>
        <begin position="207"/>
        <end position="234"/>
    </location>
</feature>
<keyword evidence="4" id="KW-0862">Zinc</keyword>
<reference evidence="9 10" key="1">
    <citation type="journal article" date="2019" name="Sci. Rep.">
        <title>Comparative genomics of chytrid fungi reveal insights into the obligate biotrophic and pathogenic lifestyle of Synchytrium endobioticum.</title>
        <authorList>
            <person name="van de Vossenberg B.T.L.H."/>
            <person name="Warris S."/>
            <person name="Nguyen H.D.T."/>
            <person name="van Gent-Pelzer M.P.E."/>
            <person name="Joly D.L."/>
            <person name="van de Geest H.C."/>
            <person name="Bonants P.J.M."/>
            <person name="Smith D.S."/>
            <person name="Levesque C.A."/>
            <person name="van der Lee T.A.J."/>
        </authorList>
    </citation>
    <scope>NUCLEOTIDE SEQUENCE [LARGE SCALE GENOMIC DNA]</scope>
    <source>
        <strain evidence="8 10">LEV6574</strain>
        <strain evidence="7 9">MB42</strain>
    </source>
</reference>
<dbReference type="InterPro" id="IPR047921">
    <property type="entry name" value="LACTB2-like_MBL-fold"/>
</dbReference>
<name>A0A507CPZ5_9FUNG</name>
<dbReference type="Gene3D" id="1.10.10.10">
    <property type="entry name" value="Winged helix-like DNA-binding domain superfamily/Winged helix DNA-binding domain"/>
    <property type="match status" value="1"/>
</dbReference>
<dbReference type="InterPro" id="IPR050662">
    <property type="entry name" value="Sec-metab_biosynth-thioest"/>
</dbReference>
<dbReference type="InterPro" id="IPR041516">
    <property type="entry name" value="LACTB2_WH"/>
</dbReference>
<protein>
    <recommendedName>
        <fullName evidence="6">Metallo-beta-lactamase domain-containing protein</fullName>
    </recommendedName>
</protein>
<dbReference type="InterPro" id="IPR001279">
    <property type="entry name" value="Metallo-B-lactamas"/>
</dbReference>
<comment type="caution">
    <text evidence="7">The sequence shown here is derived from an EMBL/GenBank/DDBJ whole genome shotgun (WGS) entry which is preliminary data.</text>
</comment>
<accession>A0A507CPZ5</accession>
<evidence type="ECO:0000256" key="1">
    <source>
        <dbReference type="ARBA" id="ARBA00006759"/>
    </source>
</evidence>
<dbReference type="FunFam" id="3.60.15.10:FF:000041">
    <property type="entry name" value="Metallo-beta-lactamase domain protein"/>
    <property type="match status" value="1"/>
</dbReference>
<dbReference type="SUPFAM" id="SSF56281">
    <property type="entry name" value="Metallo-hydrolase/oxidoreductase"/>
    <property type="match status" value="1"/>
</dbReference>
<dbReference type="CDD" id="cd07722">
    <property type="entry name" value="LACTB2-like_MBL-fold"/>
    <property type="match status" value="1"/>
</dbReference>
<feature type="domain" description="Metallo-beta-lactamase" evidence="6">
    <location>
        <begin position="33"/>
        <end position="196"/>
    </location>
</feature>
<evidence type="ECO:0000313" key="9">
    <source>
        <dbReference type="Proteomes" id="UP000317494"/>
    </source>
</evidence>
<evidence type="ECO:0000256" key="3">
    <source>
        <dbReference type="ARBA" id="ARBA00022801"/>
    </source>
</evidence>
<dbReference type="AlphaFoldDB" id="A0A507CPZ5"/>
<organism evidence="7 9">
    <name type="scientific">Synchytrium endobioticum</name>
    <dbReference type="NCBI Taxonomy" id="286115"/>
    <lineage>
        <taxon>Eukaryota</taxon>
        <taxon>Fungi</taxon>
        <taxon>Fungi incertae sedis</taxon>
        <taxon>Chytridiomycota</taxon>
        <taxon>Chytridiomycota incertae sedis</taxon>
        <taxon>Chytridiomycetes</taxon>
        <taxon>Synchytriales</taxon>
        <taxon>Synchytriaceae</taxon>
        <taxon>Synchytrium</taxon>
    </lineage>
</organism>
<dbReference type="Pfam" id="PF17778">
    <property type="entry name" value="WHD_BLACT"/>
    <property type="match status" value="1"/>
</dbReference>
<dbReference type="EMBL" id="QEAM01000298">
    <property type="protein sequence ID" value="TPX41867.1"/>
    <property type="molecule type" value="Genomic_DNA"/>
</dbReference>
<evidence type="ECO:0000313" key="8">
    <source>
        <dbReference type="EMBL" id="TPX41867.1"/>
    </source>
</evidence>
<evidence type="ECO:0000256" key="4">
    <source>
        <dbReference type="ARBA" id="ARBA00022833"/>
    </source>
</evidence>
<evidence type="ECO:0000313" key="7">
    <source>
        <dbReference type="EMBL" id="TPX41207.1"/>
    </source>
</evidence>
<dbReference type="Pfam" id="PF00753">
    <property type="entry name" value="Lactamase_B"/>
    <property type="match status" value="1"/>
</dbReference>
<dbReference type="Gene3D" id="3.60.15.10">
    <property type="entry name" value="Ribonuclease Z/Hydroxyacylglutathione hydrolase-like"/>
    <property type="match status" value="1"/>
</dbReference>
<proteinExistence type="inferred from homology"/>
<dbReference type="VEuPathDB" id="FungiDB:SeMB42_g05674"/>
<gene>
    <name evidence="8" type="ORF">SeLEV6574_g05882</name>
    <name evidence="7" type="ORF">SeMB42_g05674</name>
</gene>
<dbReference type="GO" id="GO:0044550">
    <property type="term" value="P:secondary metabolite biosynthetic process"/>
    <property type="evidence" value="ECO:0007669"/>
    <property type="project" value="UniProtKB-ARBA"/>
</dbReference>
<keyword evidence="5" id="KW-0175">Coiled coil</keyword>